<accession>A0A420IPK5</accession>
<evidence type="ECO:0000313" key="2">
    <source>
        <dbReference type="EMBL" id="RKF76490.1"/>
    </source>
</evidence>
<proteinExistence type="predicted"/>
<evidence type="ECO:0000256" key="1">
    <source>
        <dbReference type="SAM" id="Coils"/>
    </source>
</evidence>
<feature type="coiled-coil region" evidence="1">
    <location>
        <begin position="22"/>
        <end position="56"/>
    </location>
</feature>
<reference evidence="2 3" key="1">
    <citation type="journal article" date="2018" name="BMC Genomics">
        <title>Comparative genome analyses reveal sequence features reflecting distinct modes of host-adaptation between dicot and monocot powdery mildew.</title>
        <authorList>
            <person name="Wu Y."/>
            <person name="Ma X."/>
            <person name="Pan Z."/>
            <person name="Kale S.D."/>
            <person name="Song Y."/>
            <person name="King H."/>
            <person name="Zhang Q."/>
            <person name="Presley C."/>
            <person name="Deng X."/>
            <person name="Wei C.I."/>
            <person name="Xiao S."/>
        </authorList>
    </citation>
    <scope>NUCLEOTIDE SEQUENCE [LARGE SCALE GENOMIC DNA]</scope>
    <source>
        <strain evidence="2">UCSC1</strain>
    </source>
</reference>
<comment type="caution">
    <text evidence="2">The sequence shown here is derived from an EMBL/GenBank/DDBJ whole genome shotgun (WGS) entry which is preliminary data.</text>
</comment>
<dbReference type="AlphaFoldDB" id="A0A420IPK5"/>
<gene>
    <name evidence="2" type="ORF">GcC1_071026</name>
</gene>
<sequence length="246" mass="28105">CLRRKSRQQNPEYEAEASVEELDKVNEVLNNISSQMNKTETAITRLADQYEESTKNNKALLDAILSLKTGNEAIFNAIQNLGNQPPVVKNEIPVQSTPKVKKKTEENQEDLHNQDIQHEKPLHYQSSGNVASAKTLHEQSIYSYETILNPPKGSLGPRDKNGKLMSINHFLKYEKRNWTSHNSGSLYTDWLRNIWSEMLLENNLTLSHLSARNANKLLRGNLKPLRNVNDPSNLTYLLDLQFALEQ</sequence>
<name>A0A420IPK5_9PEZI</name>
<organism evidence="2 3">
    <name type="scientific">Golovinomyces cichoracearum</name>
    <dbReference type="NCBI Taxonomy" id="62708"/>
    <lineage>
        <taxon>Eukaryota</taxon>
        <taxon>Fungi</taxon>
        <taxon>Dikarya</taxon>
        <taxon>Ascomycota</taxon>
        <taxon>Pezizomycotina</taxon>
        <taxon>Leotiomycetes</taxon>
        <taxon>Erysiphales</taxon>
        <taxon>Erysiphaceae</taxon>
        <taxon>Golovinomyces</taxon>
    </lineage>
</organism>
<dbReference type="Proteomes" id="UP000285405">
    <property type="component" value="Unassembled WGS sequence"/>
</dbReference>
<protein>
    <submittedName>
        <fullName evidence="2">Uncharacterized protein</fullName>
    </submittedName>
</protein>
<feature type="non-terminal residue" evidence="2">
    <location>
        <position position="246"/>
    </location>
</feature>
<dbReference type="EMBL" id="MCBR01007139">
    <property type="protein sequence ID" value="RKF76490.1"/>
    <property type="molecule type" value="Genomic_DNA"/>
</dbReference>
<feature type="non-terminal residue" evidence="2">
    <location>
        <position position="1"/>
    </location>
</feature>
<evidence type="ECO:0000313" key="3">
    <source>
        <dbReference type="Proteomes" id="UP000285405"/>
    </source>
</evidence>
<keyword evidence="1" id="KW-0175">Coiled coil</keyword>
<dbReference type="OrthoDB" id="10371577at2759"/>